<name>A0A1F7SGD8_9BACT</name>
<accession>A0A1F7SGD8</accession>
<gene>
    <name evidence="2" type="ORF">A3K55_01530</name>
</gene>
<evidence type="ECO:0000313" key="2">
    <source>
        <dbReference type="EMBL" id="OGL52308.1"/>
    </source>
</evidence>
<organism evidence="2 3">
    <name type="scientific">Candidatus Shapirobacteria bacterium RBG_13_44_7</name>
    <dbReference type="NCBI Taxonomy" id="1802149"/>
    <lineage>
        <taxon>Bacteria</taxon>
        <taxon>Candidatus Shapironibacteriota</taxon>
    </lineage>
</organism>
<feature type="transmembrane region" description="Helical" evidence="1">
    <location>
        <begin position="72"/>
        <end position="92"/>
    </location>
</feature>
<dbReference type="EMBL" id="MGDJ01000027">
    <property type="protein sequence ID" value="OGL52308.1"/>
    <property type="molecule type" value="Genomic_DNA"/>
</dbReference>
<evidence type="ECO:0000256" key="1">
    <source>
        <dbReference type="SAM" id="Phobius"/>
    </source>
</evidence>
<dbReference type="AlphaFoldDB" id="A0A1F7SGD8"/>
<keyword evidence="1" id="KW-0472">Membrane</keyword>
<keyword evidence="1" id="KW-0812">Transmembrane</keyword>
<evidence type="ECO:0000313" key="3">
    <source>
        <dbReference type="Proteomes" id="UP000185874"/>
    </source>
</evidence>
<protein>
    <submittedName>
        <fullName evidence="2">Uncharacterized protein</fullName>
    </submittedName>
</protein>
<keyword evidence="1" id="KW-1133">Transmembrane helix</keyword>
<feature type="transmembrane region" description="Helical" evidence="1">
    <location>
        <begin position="35"/>
        <end position="56"/>
    </location>
</feature>
<dbReference type="Proteomes" id="UP000185874">
    <property type="component" value="Unassembled WGS sequence"/>
</dbReference>
<comment type="caution">
    <text evidence="2">The sequence shown here is derived from an EMBL/GenBank/DDBJ whole genome shotgun (WGS) entry which is preliminary data.</text>
</comment>
<dbReference type="InterPro" id="IPR043993">
    <property type="entry name" value="T4SS_pilin"/>
</dbReference>
<reference evidence="2 3" key="1">
    <citation type="journal article" date="2016" name="Nat. Commun.">
        <title>Thousands of microbial genomes shed light on interconnected biogeochemical processes in an aquifer system.</title>
        <authorList>
            <person name="Anantharaman K."/>
            <person name="Brown C.T."/>
            <person name="Hug L.A."/>
            <person name="Sharon I."/>
            <person name="Castelle C.J."/>
            <person name="Probst A.J."/>
            <person name="Thomas B.C."/>
            <person name="Singh A."/>
            <person name="Wilkins M.J."/>
            <person name="Karaoz U."/>
            <person name="Brodie E.L."/>
            <person name="Williams K.H."/>
            <person name="Hubbard S.S."/>
            <person name="Banfield J.F."/>
        </authorList>
    </citation>
    <scope>NUCLEOTIDE SEQUENCE [LARGE SCALE GENOMIC DNA]</scope>
</reference>
<proteinExistence type="predicted"/>
<dbReference type="Pfam" id="PF18895">
    <property type="entry name" value="T4SS_pilin"/>
    <property type="match status" value="1"/>
</dbReference>
<sequence length="108" mass="11737">MAGIFGNIAPPLNNSYFNASAGQGLFLFLSNLFKVLAVIAGIYMIFQFISAGYMYVSANGDSKKTEQAWNQIWQSVLGIVIVASAFVITSLVERFTGLNIRNPVIPTP</sequence>